<protein>
    <submittedName>
        <fullName evidence="1">Uncharacterized protein</fullName>
    </submittedName>
</protein>
<organism evidence="1 2">
    <name type="scientific">Austropuccinia psidii MF-1</name>
    <dbReference type="NCBI Taxonomy" id="1389203"/>
    <lineage>
        <taxon>Eukaryota</taxon>
        <taxon>Fungi</taxon>
        <taxon>Dikarya</taxon>
        <taxon>Basidiomycota</taxon>
        <taxon>Pucciniomycotina</taxon>
        <taxon>Pucciniomycetes</taxon>
        <taxon>Pucciniales</taxon>
        <taxon>Sphaerophragmiaceae</taxon>
        <taxon>Austropuccinia</taxon>
    </lineage>
</organism>
<gene>
    <name evidence="1" type="ORF">O181_012998</name>
</gene>
<dbReference type="Proteomes" id="UP000765509">
    <property type="component" value="Unassembled WGS sequence"/>
</dbReference>
<keyword evidence="2" id="KW-1185">Reference proteome</keyword>
<dbReference type="AlphaFoldDB" id="A0A9Q3BXU7"/>
<reference evidence="1" key="1">
    <citation type="submission" date="2021-03" db="EMBL/GenBank/DDBJ databases">
        <title>Draft genome sequence of rust myrtle Austropuccinia psidii MF-1, a brazilian biotype.</title>
        <authorList>
            <person name="Quecine M.C."/>
            <person name="Pachon D.M.R."/>
            <person name="Bonatelli M.L."/>
            <person name="Correr F.H."/>
            <person name="Franceschini L.M."/>
            <person name="Leite T.F."/>
            <person name="Margarido G.R.A."/>
            <person name="Almeida C.A."/>
            <person name="Ferrarezi J.A."/>
            <person name="Labate C.A."/>
        </authorList>
    </citation>
    <scope>NUCLEOTIDE SEQUENCE</scope>
    <source>
        <strain evidence="1">MF-1</strain>
    </source>
</reference>
<comment type="caution">
    <text evidence="1">The sequence shown here is derived from an EMBL/GenBank/DDBJ whole genome shotgun (WGS) entry which is preliminary data.</text>
</comment>
<evidence type="ECO:0000313" key="2">
    <source>
        <dbReference type="Proteomes" id="UP000765509"/>
    </source>
</evidence>
<evidence type="ECO:0000313" key="1">
    <source>
        <dbReference type="EMBL" id="MBW0473283.1"/>
    </source>
</evidence>
<sequence length="241" mass="27196">MLASNTKRDLWRKEYGNFGKELPVSEAPTPDGTSGYFNFTGYKQREVAMWTNVGGPIPFVGRPIYLSSEVLISRINTEGVVKRIRQIAALPPDHDSEGSDELDGEEVEVAFLGSKNETITHSSAQKFAHGHLPETPTCGQFHWKKTRLIYFAVSCCPRVSEKGKLAYLATREDPNGENKGQDAVTRLFKGVDRNIREVIEFDNDRTIPVTACEEMDAKLSWYEDELIDDFQRAFDDLGRDN</sequence>
<dbReference type="EMBL" id="AVOT02003360">
    <property type="protein sequence ID" value="MBW0473283.1"/>
    <property type="molecule type" value="Genomic_DNA"/>
</dbReference>
<proteinExistence type="predicted"/>
<accession>A0A9Q3BXU7</accession>
<name>A0A9Q3BXU7_9BASI</name>